<dbReference type="SUPFAM" id="SSF51735">
    <property type="entry name" value="NAD(P)-binding Rossmann-fold domains"/>
    <property type="match status" value="1"/>
</dbReference>
<protein>
    <submittedName>
        <fullName evidence="1">Uncharacterized protein</fullName>
    </submittedName>
</protein>
<dbReference type="InterPro" id="IPR036291">
    <property type="entry name" value="NAD(P)-bd_dom_sf"/>
</dbReference>
<evidence type="ECO:0000313" key="1">
    <source>
        <dbReference type="EMBL" id="GMN31659.1"/>
    </source>
</evidence>
<name>A0AA88DA90_FICCA</name>
<comment type="caution">
    <text evidence="1">The sequence shown here is derived from an EMBL/GenBank/DDBJ whole genome shotgun (WGS) entry which is preliminary data.</text>
</comment>
<gene>
    <name evidence="1" type="ORF">TIFTF001_003346</name>
</gene>
<accession>A0AA88DA90</accession>
<proteinExistence type="predicted"/>
<organism evidence="1 2">
    <name type="scientific">Ficus carica</name>
    <name type="common">Common fig</name>
    <dbReference type="NCBI Taxonomy" id="3494"/>
    <lineage>
        <taxon>Eukaryota</taxon>
        <taxon>Viridiplantae</taxon>
        <taxon>Streptophyta</taxon>
        <taxon>Embryophyta</taxon>
        <taxon>Tracheophyta</taxon>
        <taxon>Spermatophyta</taxon>
        <taxon>Magnoliopsida</taxon>
        <taxon>eudicotyledons</taxon>
        <taxon>Gunneridae</taxon>
        <taxon>Pentapetalae</taxon>
        <taxon>rosids</taxon>
        <taxon>fabids</taxon>
        <taxon>Rosales</taxon>
        <taxon>Moraceae</taxon>
        <taxon>Ficeae</taxon>
        <taxon>Ficus</taxon>
    </lineage>
</organism>
<dbReference type="Proteomes" id="UP001187192">
    <property type="component" value="Unassembled WGS sequence"/>
</dbReference>
<reference evidence="1" key="1">
    <citation type="submission" date="2023-07" db="EMBL/GenBank/DDBJ databases">
        <title>draft genome sequence of fig (Ficus carica).</title>
        <authorList>
            <person name="Takahashi T."/>
            <person name="Nishimura K."/>
        </authorList>
    </citation>
    <scope>NUCLEOTIDE SEQUENCE</scope>
</reference>
<dbReference type="AlphaFoldDB" id="A0AA88DA90"/>
<sequence length="118" mass="13699">MEDGNGHWSCVHESCWTPLDHPFSCATDFTMEYTRSKTLAEKAVLRYNEVENGKLEVFRSACAHEDVCRAHIFCMERQSMRGRFLCAVANPALKGIGLYFQENFPAYRIAKEYVYCWI</sequence>
<evidence type="ECO:0000313" key="2">
    <source>
        <dbReference type="Proteomes" id="UP001187192"/>
    </source>
</evidence>
<dbReference type="EMBL" id="BTGU01000003">
    <property type="protein sequence ID" value="GMN31659.1"/>
    <property type="molecule type" value="Genomic_DNA"/>
</dbReference>
<keyword evidence="2" id="KW-1185">Reference proteome</keyword>
<dbReference type="Gene3D" id="3.40.50.720">
    <property type="entry name" value="NAD(P)-binding Rossmann-like Domain"/>
    <property type="match status" value="2"/>
</dbReference>